<accession>A0A183D6V3</accession>
<dbReference type="AlphaFoldDB" id="A0A183D6V3"/>
<organism evidence="1">
    <name type="scientific">Gongylonema pulchrum</name>
    <dbReference type="NCBI Taxonomy" id="637853"/>
    <lineage>
        <taxon>Eukaryota</taxon>
        <taxon>Metazoa</taxon>
        <taxon>Ecdysozoa</taxon>
        <taxon>Nematoda</taxon>
        <taxon>Chromadorea</taxon>
        <taxon>Rhabditida</taxon>
        <taxon>Spirurina</taxon>
        <taxon>Spiruromorpha</taxon>
        <taxon>Spiruroidea</taxon>
        <taxon>Gongylonematidae</taxon>
        <taxon>Gongylonema</taxon>
    </lineage>
</organism>
<sequence>LSKLDVLSEEIWYYHRSIAQGESVLSRKLHLRDVLYYAISPCVVFMWLARHLTVLAQIVPIWTCV</sequence>
<proteinExistence type="predicted"/>
<reference evidence="1" key="1">
    <citation type="submission" date="2016-06" db="UniProtKB">
        <authorList>
            <consortium name="WormBaseParasite"/>
        </authorList>
    </citation>
    <scope>IDENTIFICATION</scope>
</reference>
<dbReference type="WBParaSite" id="GPUH_0000445101-mRNA-1">
    <property type="protein sequence ID" value="GPUH_0000445101-mRNA-1"/>
    <property type="gene ID" value="GPUH_0000445101"/>
</dbReference>
<protein>
    <submittedName>
        <fullName evidence="1">Glycerophosphocholine acyltransferase 1</fullName>
    </submittedName>
</protein>
<name>A0A183D6V3_9BILA</name>
<evidence type="ECO:0000313" key="1">
    <source>
        <dbReference type="WBParaSite" id="GPUH_0000445101-mRNA-1"/>
    </source>
</evidence>